<dbReference type="CDD" id="cd16380">
    <property type="entry name" value="YitT_C"/>
    <property type="match status" value="1"/>
</dbReference>
<dbReference type="OrthoDB" id="265478at2"/>
<dbReference type="PANTHER" id="PTHR33545">
    <property type="entry name" value="UPF0750 MEMBRANE PROTEIN YITT-RELATED"/>
    <property type="match status" value="1"/>
</dbReference>
<keyword evidence="4 6" id="KW-1133">Transmembrane helix</keyword>
<dbReference type="AlphaFoldDB" id="A0A554A007"/>
<feature type="transmembrane region" description="Helical" evidence="6">
    <location>
        <begin position="83"/>
        <end position="101"/>
    </location>
</feature>
<evidence type="ECO:0000313" key="8">
    <source>
        <dbReference type="EMBL" id="TSB47034.1"/>
    </source>
</evidence>
<protein>
    <submittedName>
        <fullName evidence="8">YitT family protein</fullName>
    </submittedName>
</protein>
<evidence type="ECO:0000256" key="6">
    <source>
        <dbReference type="SAM" id="Phobius"/>
    </source>
</evidence>
<dbReference type="Gene3D" id="3.30.70.120">
    <property type="match status" value="1"/>
</dbReference>
<dbReference type="EMBL" id="VLXZ01000004">
    <property type="protein sequence ID" value="TSB47034.1"/>
    <property type="molecule type" value="Genomic_DNA"/>
</dbReference>
<comment type="subcellular location">
    <subcellularLocation>
        <location evidence="1">Cell membrane</location>
        <topology evidence="1">Multi-pass membrane protein</topology>
    </subcellularLocation>
</comment>
<dbReference type="Proteomes" id="UP000318521">
    <property type="component" value="Unassembled WGS sequence"/>
</dbReference>
<feature type="transmembrane region" description="Helical" evidence="6">
    <location>
        <begin position="152"/>
        <end position="173"/>
    </location>
</feature>
<accession>A0A554A007</accession>
<evidence type="ECO:0000313" key="9">
    <source>
        <dbReference type="Proteomes" id="UP000318521"/>
    </source>
</evidence>
<dbReference type="RefSeq" id="WP_143848264.1">
    <property type="nucleotide sequence ID" value="NZ_VLXZ01000004.1"/>
</dbReference>
<dbReference type="Pfam" id="PF02588">
    <property type="entry name" value="YitT_membrane"/>
    <property type="match status" value="1"/>
</dbReference>
<evidence type="ECO:0000256" key="3">
    <source>
        <dbReference type="ARBA" id="ARBA00022692"/>
    </source>
</evidence>
<sequence>MVNPKRKETTLHLAGRVLLIIIGAVLAAGSIELFLLPSSIIDGGIIGISLILNNLTNINFGILVFIINLPFLYFGYKFIGKKFLFSSLIGIITLSLGESYLHHLHPPAFTTSPLLATVFGGVFLGAGVGIVIRYGGALDGTEILGILLSKKIPFTVGEFVMVFNVFVFAWAGYVLGAEQAMYSIITYFIAAKTIDVVIQGIDETKAVLIVSDHYEDLAEAITSELGRGITMLSGKGGYKNDKKEILYVVVTRLEVIKLKNIIYDIDRRAFVTIMNTQEAHGSTFKSGAH</sequence>
<reference evidence="8 9" key="1">
    <citation type="submission" date="2019-07" db="EMBL/GenBank/DDBJ databases">
        <authorList>
            <person name="Park Y.J."/>
            <person name="Jeong S.E."/>
            <person name="Jung H.S."/>
        </authorList>
    </citation>
    <scope>NUCLEOTIDE SEQUENCE [LARGE SCALE GENOMIC DNA]</scope>
    <source>
        <strain evidence="9">P16(2019)</strain>
    </source>
</reference>
<keyword evidence="9" id="KW-1185">Reference proteome</keyword>
<dbReference type="InterPro" id="IPR019264">
    <property type="entry name" value="DUF2179"/>
</dbReference>
<evidence type="ECO:0000259" key="7">
    <source>
        <dbReference type="Pfam" id="PF10035"/>
    </source>
</evidence>
<dbReference type="Pfam" id="PF10035">
    <property type="entry name" value="DUF2179"/>
    <property type="match status" value="1"/>
</dbReference>
<name>A0A554A007_9BACI</name>
<dbReference type="InterPro" id="IPR003740">
    <property type="entry name" value="YitT"/>
</dbReference>
<evidence type="ECO:0000256" key="2">
    <source>
        <dbReference type="ARBA" id="ARBA00022475"/>
    </source>
</evidence>
<comment type="caution">
    <text evidence="8">The sequence shown here is derived from an EMBL/GenBank/DDBJ whole genome shotgun (WGS) entry which is preliminary data.</text>
</comment>
<organism evidence="8 9">
    <name type="scientific">Alkalicoccobacillus porphyridii</name>
    <dbReference type="NCBI Taxonomy" id="2597270"/>
    <lineage>
        <taxon>Bacteria</taxon>
        <taxon>Bacillati</taxon>
        <taxon>Bacillota</taxon>
        <taxon>Bacilli</taxon>
        <taxon>Bacillales</taxon>
        <taxon>Bacillaceae</taxon>
        <taxon>Alkalicoccobacillus</taxon>
    </lineage>
</organism>
<keyword evidence="3 6" id="KW-0812">Transmembrane</keyword>
<dbReference type="PANTHER" id="PTHR33545:SF3">
    <property type="entry name" value="UPF0750 MEMBRANE PROTEIN YQFU"/>
    <property type="match status" value="1"/>
</dbReference>
<proteinExistence type="predicted"/>
<dbReference type="InterPro" id="IPR015867">
    <property type="entry name" value="N-reg_PII/ATP_PRibTrfase_C"/>
</dbReference>
<gene>
    <name evidence="8" type="ORF">FN960_08425</name>
</gene>
<feature type="transmembrane region" description="Helical" evidence="6">
    <location>
        <begin position="113"/>
        <end position="132"/>
    </location>
</feature>
<feature type="transmembrane region" description="Helical" evidence="6">
    <location>
        <begin position="56"/>
        <end position="76"/>
    </location>
</feature>
<feature type="transmembrane region" description="Helical" evidence="6">
    <location>
        <begin position="13"/>
        <end position="36"/>
    </location>
</feature>
<dbReference type="GO" id="GO:0005886">
    <property type="term" value="C:plasma membrane"/>
    <property type="evidence" value="ECO:0007669"/>
    <property type="project" value="UniProtKB-SubCell"/>
</dbReference>
<evidence type="ECO:0000256" key="5">
    <source>
        <dbReference type="ARBA" id="ARBA00023136"/>
    </source>
</evidence>
<evidence type="ECO:0000256" key="4">
    <source>
        <dbReference type="ARBA" id="ARBA00022989"/>
    </source>
</evidence>
<dbReference type="PIRSF" id="PIRSF006483">
    <property type="entry name" value="Membrane_protein_YitT"/>
    <property type="match status" value="1"/>
</dbReference>
<feature type="domain" description="DUF2179" evidence="7">
    <location>
        <begin position="227"/>
        <end position="281"/>
    </location>
</feature>
<keyword evidence="5 6" id="KW-0472">Membrane</keyword>
<keyword evidence="2" id="KW-1003">Cell membrane</keyword>
<dbReference type="InterPro" id="IPR051461">
    <property type="entry name" value="UPF0750_membrane"/>
</dbReference>
<evidence type="ECO:0000256" key="1">
    <source>
        <dbReference type="ARBA" id="ARBA00004651"/>
    </source>
</evidence>